<gene>
    <name evidence="2" type="ORF">ANE_LOCUS5440</name>
</gene>
<evidence type="ECO:0000313" key="2">
    <source>
        <dbReference type="EMBL" id="VVA94995.1"/>
    </source>
</evidence>
<comment type="caution">
    <text evidence="2">The sequence shown here is derived from an EMBL/GenBank/DDBJ whole genome shotgun (WGS) entry which is preliminary data.</text>
</comment>
<name>A0A565B2K3_9BRAS</name>
<sequence>MNKLDMNLPALDVDVSIPCPNDNGGHNGHGPGRRHTPLGGRGRGGLAPSRGRGWYGGRGRGGIAPSRGHGWYGGRGGSLSTLNRQCRGEQLHTVPMRVGDDDVVEVINISDSDPDITEVGEDDMQVANDLNGDMHQISETGSN</sequence>
<proteinExistence type="predicted"/>
<organism evidence="2 3">
    <name type="scientific">Arabis nemorensis</name>
    <dbReference type="NCBI Taxonomy" id="586526"/>
    <lineage>
        <taxon>Eukaryota</taxon>
        <taxon>Viridiplantae</taxon>
        <taxon>Streptophyta</taxon>
        <taxon>Embryophyta</taxon>
        <taxon>Tracheophyta</taxon>
        <taxon>Spermatophyta</taxon>
        <taxon>Magnoliopsida</taxon>
        <taxon>eudicotyledons</taxon>
        <taxon>Gunneridae</taxon>
        <taxon>Pentapetalae</taxon>
        <taxon>rosids</taxon>
        <taxon>malvids</taxon>
        <taxon>Brassicales</taxon>
        <taxon>Brassicaceae</taxon>
        <taxon>Arabideae</taxon>
        <taxon>Arabis</taxon>
    </lineage>
</organism>
<keyword evidence="3" id="KW-1185">Reference proteome</keyword>
<evidence type="ECO:0000256" key="1">
    <source>
        <dbReference type="SAM" id="MobiDB-lite"/>
    </source>
</evidence>
<accession>A0A565B2K3</accession>
<protein>
    <submittedName>
        <fullName evidence="2">Uncharacterized protein</fullName>
    </submittedName>
</protein>
<feature type="region of interest" description="Disordered" evidence="1">
    <location>
        <begin position="19"/>
        <end position="77"/>
    </location>
</feature>
<evidence type="ECO:0000313" key="3">
    <source>
        <dbReference type="Proteomes" id="UP000489600"/>
    </source>
</evidence>
<dbReference type="EMBL" id="CABITT030000002">
    <property type="protein sequence ID" value="VVA94995.1"/>
    <property type="molecule type" value="Genomic_DNA"/>
</dbReference>
<reference evidence="2" key="1">
    <citation type="submission" date="2019-07" db="EMBL/GenBank/DDBJ databases">
        <authorList>
            <person name="Dittberner H."/>
        </authorList>
    </citation>
    <scope>NUCLEOTIDE SEQUENCE [LARGE SCALE GENOMIC DNA]</scope>
</reference>
<dbReference type="Proteomes" id="UP000489600">
    <property type="component" value="Unassembled WGS sequence"/>
</dbReference>
<feature type="compositionally biased region" description="Gly residues" evidence="1">
    <location>
        <begin position="53"/>
        <end position="62"/>
    </location>
</feature>
<dbReference type="AlphaFoldDB" id="A0A565B2K3"/>